<keyword evidence="2" id="KW-1133">Transmembrane helix</keyword>
<name>A0ABU3BRY3_9BACT</name>
<keyword evidence="4" id="KW-0456">Lyase</keyword>
<feature type="transmembrane region" description="Helical" evidence="2">
    <location>
        <begin position="42"/>
        <end position="60"/>
    </location>
</feature>
<feature type="transmembrane region" description="Helical" evidence="2">
    <location>
        <begin position="115"/>
        <end position="139"/>
    </location>
</feature>
<dbReference type="PANTHER" id="PTHR43081">
    <property type="entry name" value="ADENYLATE CYCLASE, TERMINAL-DIFFERENTIATION SPECIFIC-RELATED"/>
    <property type="match status" value="1"/>
</dbReference>
<dbReference type="Gene3D" id="3.30.70.1230">
    <property type="entry name" value="Nucleotide cyclase"/>
    <property type="match status" value="1"/>
</dbReference>
<dbReference type="GO" id="GO:0016829">
    <property type="term" value="F:lyase activity"/>
    <property type="evidence" value="ECO:0007669"/>
    <property type="project" value="UniProtKB-KW"/>
</dbReference>
<gene>
    <name evidence="4" type="ORF">RM540_09305</name>
</gene>
<feature type="transmembrane region" description="Helical" evidence="2">
    <location>
        <begin position="67"/>
        <end position="95"/>
    </location>
</feature>
<dbReference type="CDD" id="cd07302">
    <property type="entry name" value="CHD"/>
    <property type="match status" value="1"/>
</dbReference>
<evidence type="ECO:0000313" key="4">
    <source>
        <dbReference type="EMBL" id="MDT0631941.1"/>
    </source>
</evidence>
<dbReference type="EMBL" id="JAVRHT010000019">
    <property type="protein sequence ID" value="MDT0631941.1"/>
    <property type="molecule type" value="Genomic_DNA"/>
</dbReference>
<keyword evidence="5" id="KW-1185">Reference proteome</keyword>
<dbReference type="PANTHER" id="PTHR43081:SF1">
    <property type="entry name" value="ADENYLATE CYCLASE, TERMINAL-DIFFERENTIATION SPECIFIC"/>
    <property type="match status" value="1"/>
</dbReference>
<feature type="region of interest" description="Disordered" evidence="1">
    <location>
        <begin position="346"/>
        <end position="368"/>
    </location>
</feature>
<dbReference type="InterPro" id="IPR001054">
    <property type="entry name" value="A/G_cyclase"/>
</dbReference>
<evidence type="ECO:0000256" key="2">
    <source>
        <dbReference type="SAM" id="Phobius"/>
    </source>
</evidence>
<dbReference type="EC" id="4.6.1.-" evidence="4"/>
<evidence type="ECO:0000259" key="3">
    <source>
        <dbReference type="PROSITE" id="PS50125"/>
    </source>
</evidence>
<evidence type="ECO:0000313" key="5">
    <source>
        <dbReference type="Proteomes" id="UP001267426"/>
    </source>
</evidence>
<proteinExistence type="predicted"/>
<comment type="caution">
    <text evidence="4">The sequence shown here is derived from an EMBL/GenBank/DDBJ whole genome shotgun (WGS) entry which is preliminary data.</text>
</comment>
<organism evidence="4 5">
    <name type="scientific">Rubrivirga litoralis</name>
    <dbReference type="NCBI Taxonomy" id="3075598"/>
    <lineage>
        <taxon>Bacteria</taxon>
        <taxon>Pseudomonadati</taxon>
        <taxon>Rhodothermota</taxon>
        <taxon>Rhodothermia</taxon>
        <taxon>Rhodothermales</taxon>
        <taxon>Rubricoccaceae</taxon>
        <taxon>Rubrivirga</taxon>
    </lineage>
</organism>
<evidence type="ECO:0000256" key="1">
    <source>
        <dbReference type="SAM" id="MobiDB-lite"/>
    </source>
</evidence>
<dbReference type="RefSeq" id="WP_311663391.1">
    <property type="nucleotide sequence ID" value="NZ_JAVRHT010000019.1"/>
</dbReference>
<protein>
    <submittedName>
        <fullName evidence="4">Adenylate/guanylate cyclase domain-containing protein</fullName>
        <ecNumber evidence="4">4.6.1.-</ecNumber>
    </submittedName>
</protein>
<accession>A0ABU3BRY3</accession>
<keyword evidence="2" id="KW-0472">Membrane</keyword>
<dbReference type="InterPro" id="IPR050697">
    <property type="entry name" value="Adenylyl/Guanylyl_Cyclase_3/4"/>
</dbReference>
<dbReference type="SUPFAM" id="SSF55073">
    <property type="entry name" value="Nucleotide cyclase"/>
    <property type="match status" value="1"/>
</dbReference>
<keyword evidence="2" id="KW-0812">Transmembrane</keyword>
<dbReference type="Pfam" id="PF00211">
    <property type="entry name" value="Guanylate_cyc"/>
    <property type="match status" value="1"/>
</dbReference>
<sequence>MRLRTRPLQAATALVSGWVAATLLLSLVSAPADQPANLGLSLVLGVAMGANSVWFELSFLPRYGRRLTALAVIAARTAFYTVAGAVSLVALVAWATHDRLGIGPLAALGVPEVQAFFVGPRFIGGLAGLTLTSFAINFVRQVRLVLGPGTLWALLVGRYRLPVAEERAFMFLDLTGSTGAAQRLGPARFNDFKNDFFRDVARPILATGGQIYQYVGDEVVVTWRVRDGRLPRSPVETFLLLDRAIDRNADRYRQRYGEVPVYKAGVHCGAVATAEVGELKKDIVHSGDAVNVTARIEGRCHALGARLLVSEAALGLAPLPDDAEAEPVGEIDLRGRDGAVRLLRVTAGSADAPRTPADPSDEAPTVAA</sequence>
<dbReference type="PROSITE" id="PS50125">
    <property type="entry name" value="GUANYLATE_CYCLASE_2"/>
    <property type="match status" value="1"/>
</dbReference>
<dbReference type="InterPro" id="IPR029787">
    <property type="entry name" value="Nucleotide_cyclase"/>
</dbReference>
<reference evidence="4 5" key="1">
    <citation type="submission" date="2023-09" db="EMBL/GenBank/DDBJ databases">
        <authorList>
            <person name="Rey-Velasco X."/>
        </authorList>
    </citation>
    <scope>NUCLEOTIDE SEQUENCE [LARGE SCALE GENOMIC DNA]</scope>
    <source>
        <strain evidence="4 5">F394</strain>
    </source>
</reference>
<feature type="domain" description="Guanylate cyclase" evidence="3">
    <location>
        <begin position="168"/>
        <end position="297"/>
    </location>
</feature>
<dbReference type="Proteomes" id="UP001267426">
    <property type="component" value="Unassembled WGS sequence"/>
</dbReference>